<sequence>MDIDIGKRIRSLRELRGITQVNLAVALNVSFQQVQKYEKGTNRVAAPTLDMCKALNLSPMEILGDYFADAEGVQDVSGELHGLLETAENRMREIHKPPVGFASALTGIDESALVCYIARPGGDYRMAAFGGGAG</sequence>
<proteinExistence type="predicted"/>
<reference evidence="2 3" key="1">
    <citation type="submission" date="2015-11" db="EMBL/GenBank/DDBJ databases">
        <title>Draft Genome Sequence of the Strain BR 10423 (Rhizobium sp.) isolated from nodules of Mimosa pudica.</title>
        <authorList>
            <person name="Barauna A.C."/>
            <person name="Zilli J.E."/>
            <person name="Simoes-Araujo J.L."/>
            <person name="Reis V.M."/>
            <person name="James E.K."/>
            <person name="Reis F.B.Jr."/>
            <person name="Rouws L.F."/>
            <person name="Passos S.R."/>
            <person name="Gois S.R."/>
        </authorList>
    </citation>
    <scope>NUCLEOTIDE SEQUENCE [LARGE SCALE GENOMIC DNA]</scope>
    <source>
        <strain evidence="2 3">BR10423</strain>
    </source>
</reference>
<dbReference type="GO" id="GO:0003677">
    <property type="term" value="F:DNA binding"/>
    <property type="evidence" value="ECO:0007669"/>
    <property type="project" value="InterPro"/>
</dbReference>
<protein>
    <recommendedName>
        <fullName evidence="1">HTH cro/C1-type domain-containing protein</fullName>
    </recommendedName>
</protein>
<dbReference type="Pfam" id="PF01381">
    <property type="entry name" value="HTH_3"/>
    <property type="match status" value="1"/>
</dbReference>
<dbReference type="CDD" id="cd00093">
    <property type="entry name" value="HTH_XRE"/>
    <property type="match status" value="1"/>
</dbReference>
<feature type="domain" description="HTH cro/C1-type" evidence="1">
    <location>
        <begin position="9"/>
        <end position="63"/>
    </location>
</feature>
<dbReference type="PROSITE" id="PS50943">
    <property type="entry name" value="HTH_CROC1"/>
    <property type="match status" value="1"/>
</dbReference>
<evidence type="ECO:0000313" key="3">
    <source>
        <dbReference type="Proteomes" id="UP000068164"/>
    </source>
</evidence>
<keyword evidence="3" id="KW-1185">Reference proteome</keyword>
<dbReference type="Proteomes" id="UP000068164">
    <property type="component" value="Unassembled WGS sequence"/>
</dbReference>
<name>A0A109J0R4_9HYPH</name>
<comment type="caution">
    <text evidence="2">The sequence shown here is derived from an EMBL/GenBank/DDBJ whole genome shotgun (WGS) entry which is preliminary data.</text>
</comment>
<dbReference type="InterPro" id="IPR001387">
    <property type="entry name" value="Cro/C1-type_HTH"/>
</dbReference>
<evidence type="ECO:0000313" key="2">
    <source>
        <dbReference type="EMBL" id="KWV40225.1"/>
    </source>
</evidence>
<accession>A0A109J0R4</accession>
<dbReference type="SUPFAM" id="SSF47413">
    <property type="entry name" value="lambda repressor-like DNA-binding domains"/>
    <property type="match status" value="1"/>
</dbReference>
<dbReference type="EMBL" id="LNCD01000150">
    <property type="protein sequence ID" value="KWV40225.1"/>
    <property type="molecule type" value="Genomic_DNA"/>
</dbReference>
<dbReference type="RefSeq" id="WP_062376374.1">
    <property type="nucleotide sequence ID" value="NZ_LNCD01000150.1"/>
</dbReference>
<dbReference type="SMART" id="SM00530">
    <property type="entry name" value="HTH_XRE"/>
    <property type="match status" value="1"/>
</dbReference>
<evidence type="ECO:0000259" key="1">
    <source>
        <dbReference type="PROSITE" id="PS50943"/>
    </source>
</evidence>
<dbReference type="AlphaFoldDB" id="A0A109J0R4"/>
<dbReference type="Gene3D" id="1.10.260.40">
    <property type="entry name" value="lambda repressor-like DNA-binding domains"/>
    <property type="match status" value="1"/>
</dbReference>
<organism evidence="2 3">
    <name type="scientific">Rhizobium altiplani</name>
    <dbReference type="NCBI Taxonomy" id="1864509"/>
    <lineage>
        <taxon>Bacteria</taxon>
        <taxon>Pseudomonadati</taxon>
        <taxon>Pseudomonadota</taxon>
        <taxon>Alphaproteobacteria</taxon>
        <taxon>Hyphomicrobiales</taxon>
        <taxon>Rhizobiaceae</taxon>
        <taxon>Rhizobium/Agrobacterium group</taxon>
        <taxon>Rhizobium</taxon>
    </lineage>
</organism>
<dbReference type="InterPro" id="IPR010982">
    <property type="entry name" value="Lambda_DNA-bd_dom_sf"/>
</dbReference>
<gene>
    <name evidence="2" type="ORF">AS026_26530</name>
</gene>